<evidence type="ECO:0000313" key="3">
    <source>
        <dbReference type="EMBL" id="CAE7211489.1"/>
    </source>
</evidence>
<dbReference type="Proteomes" id="UP000649617">
    <property type="component" value="Unassembled WGS sequence"/>
</dbReference>
<keyword evidence="2" id="KW-0472">Membrane</keyword>
<dbReference type="EMBL" id="CAJNIZ010002525">
    <property type="protein sequence ID" value="CAE7211489.1"/>
    <property type="molecule type" value="Genomic_DNA"/>
</dbReference>
<keyword evidence="2" id="KW-1133">Transmembrane helix</keyword>
<dbReference type="AlphaFoldDB" id="A0A812JN83"/>
<name>A0A812JN83_SYMPI</name>
<keyword evidence="2" id="KW-0812">Transmembrane</keyword>
<sequence length="290" mass="33750">QTICRGRSFVVRAQDLTAEQRDRAFTRHFLGPFPLVLMAPAEAKVRVWNVFCNICRFCCPRWCPRPRRRKLLPLHWWPSLVLPCLVLVICLVAWRLAFYMFHFSTSIYMWEIVQTDLPGEIRIQLPSDEQAEASAANADESWQARYVLVPEMQRFIVLLMISWLWNLLFFEPLLLILHLFVGEPSVDEALAPILPILCLVRRGIAKCCSVLSAVFSRVGSFLYRFWPEKQVHKVFQLCSRCRLCRCRCCCCCRRTEVEPVAPPDLTETIDSEDEDEEGQYKQEGEEGACR</sequence>
<protein>
    <submittedName>
        <fullName evidence="3">Uncharacterized protein</fullName>
    </submittedName>
</protein>
<evidence type="ECO:0000256" key="1">
    <source>
        <dbReference type="SAM" id="MobiDB-lite"/>
    </source>
</evidence>
<feature type="transmembrane region" description="Helical" evidence="2">
    <location>
        <begin position="155"/>
        <end position="181"/>
    </location>
</feature>
<feature type="compositionally biased region" description="Acidic residues" evidence="1">
    <location>
        <begin position="267"/>
        <end position="277"/>
    </location>
</feature>
<comment type="caution">
    <text evidence="3">The sequence shown here is derived from an EMBL/GenBank/DDBJ whole genome shotgun (WGS) entry which is preliminary data.</text>
</comment>
<evidence type="ECO:0000256" key="2">
    <source>
        <dbReference type="SAM" id="Phobius"/>
    </source>
</evidence>
<dbReference type="OrthoDB" id="438800at2759"/>
<feature type="transmembrane region" description="Helical" evidence="2">
    <location>
        <begin position="76"/>
        <end position="101"/>
    </location>
</feature>
<keyword evidence="4" id="KW-1185">Reference proteome</keyword>
<feature type="region of interest" description="Disordered" evidence="1">
    <location>
        <begin position="263"/>
        <end position="290"/>
    </location>
</feature>
<evidence type="ECO:0000313" key="4">
    <source>
        <dbReference type="Proteomes" id="UP000649617"/>
    </source>
</evidence>
<organism evidence="3 4">
    <name type="scientific">Symbiodinium pilosum</name>
    <name type="common">Dinoflagellate</name>
    <dbReference type="NCBI Taxonomy" id="2952"/>
    <lineage>
        <taxon>Eukaryota</taxon>
        <taxon>Sar</taxon>
        <taxon>Alveolata</taxon>
        <taxon>Dinophyceae</taxon>
        <taxon>Suessiales</taxon>
        <taxon>Symbiodiniaceae</taxon>
        <taxon>Symbiodinium</taxon>
    </lineage>
</organism>
<proteinExistence type="predicted"/>
<gene>
    <name evidence="3" type="ORF">SPIL2461_LOCUS2328</name>
</gene>
<reference evidence="3" key="1">
    <citation type="submission" date="2021-02" db="EMBL/GenBank/DDBJ databases">
        <authorList>
            <person name="Dougan E. K."/>
            <person name="Rhodes N."/>
            <person name="Thang M."/>
            <person name="Chan C."/>
        </authorList>
    </citation>
    <scope>NUCLEOTIDE SEQUENCE</scope>
</reference>
<accession>A0A812JN83</accession>
<feature type="compositionally biased region" description="Basic and acidic residues" evidence="1">
    <location>
        <begin position="278"/>
        <end position="290"/>
    </location>
</feature>
<feature type="non-terminal residue" evidence="3">
    <location>
        <position position="290"/>
    </location>
</feature>